<dbReference type="EMBL" id="AWWV01016307">
    <property type="protein sequence ID" value="OMO50009.1"/>
    <property type="molecule type" value="Genomic_DNA"/>
</dbReference>
<evidence type="ECO:0000256" key="1">
    <source>
        <dbReference type="SAM" id="Phobius"/>
    </source>
</evidence>
<proteinExistence type="predicted"/>
<keyword evidence="3" id="KW-1185">Reference proteome</keyword>
<feature type="transmembrane region" description="Helical" evidence="1">
    <location>
        <begin position="104"/>
        <end position="124"/>
    </location>
</feature>
<name>A0A1R3FVZ0_COCAP</name>
<accession>A0A1R3FVZ0</accession>
<feature type="transmembrane region" description="Helical" evidence="1">
    <location>
        <begin position="81"/>
        <end position="98"/>
    </location>
</feature>
<keyword evidence="1" id="KW-1133">Transmembrane helix</keyword>
<gene>
    <name evidence="2" type="ORF">CCACVL1_30695</name>
</gene>
<feature type="non-terminal residue" evidence="2">
    <location>
        <position position="158"/>
    </location>
</feature>
<comment type="caution">
    <text evidence="2">The sequence shown here is derived from an EMBL/GenBank/DDBJ whole genome shotgun (WGS) entry which is preliminary data.</text>
</comment>
<evidence type="ECO:0000313" key="2">
    <source>
        <dbReference type="EMBL" id="OMO50009.1"/>
    </source>
</evidence>
<dbReference type="AlphaFoldDB" id="A0A1R3FVZ0"/>
<keyword evidence="1" id="KW-0812">Transmembrane</keyword>
<keyword evidence="1" id="KW-0472">Membrane</keyword>
<protein>
    <submittedName>
        <fullName evidence="2">Uncharacterized protein</fullName>
    </submittedName>
</protein>
<dbReference type="Gramene" id="OMO50009">
    <property type="protein sequence ID" value="OMO50009"/>
    <property type="gene ID" value="CCACVL1_30695"/>
</dbReference>
<reference evidence="2 3" key="1">
    <citation type="submission" date="2013-09" db="EMBL/GenBank/DDBJ databases">
        <title>Corchorus capsularis genome sequencing.</title>
        <authorList>
            <person name="Alam M."/>
            <person name="Haque M.S."/>
            <person name="Islam M.S."/>
            <person name="Emdad E.M."/>
            <person name="Islam M.M."/>
            <person name="Ahmed B."/>
            <person name="Halim A."/>
            <person name="Hossen Q.M.M."/>
            <person name="Hossain M.Z."/>
            <person name="Ahmed R."/>
            <person name="Khan M.M."/>
            <person name="Islam R."/>
            <person name="Rashid M.M."/>
            <person name="Khan S.A."/>
            <person name="Rahman M.S."/>
            <person name="Alam M."/>
        </authorList>
    </citation>
    <scope>NUCLEOTIDE SEQUENCE [LARGE SCALE GENOMIC DNA]</scope>
    <source>
        <strain evidence="3">cv. CVL-1</strain>
        <tissue evidence="2">Whole seedling</tissue>
    </source>
</reference>
<sequence length="158" mass="17743">MTLLFDIVNVYPADIMLELALQIIVVNLRDSPLLPKPKAMDIRTRSEAEYIKAATDLTTRSEPEYIKARSKAWHLRSETKSTVEMIGLGVAMMSSLFIDGVNYRYAIVLLITHLSVVMTPLFNIAGMCPGDIMLELALQIIMINLRGNELLVYIANIM</sequence>
<evidence type="ECO:0000313" key="3">
    <source>
        <dbReference type="Proteomes" id="UP000188268"/>
    </source>
</evidence>
<dbReference type="Proteomes" id="UP000188268">
    <property type="component" value="Unassembled WGS sequence"/>
</dbReference>
<organism evidence="2 3">
    <name type="scientific">Corchorus capsularis</name>
    <name type="common">Jute</name>
    <dbReference type="NCBI Taxonomy" id="210143"/>
    <lineage>
        <taxon>Eukaryota</taxon>
        <taxon>Viridiplantae</taxon>
        <taxon>Streptophyta</taxon>
        <taxon>Embryophyta</taxon>
        <taxon>Tracheophyta</taxon>
        <taxon>Spermatophyta</taxon>
        <taxon>Magnoliopsida</taxon>
        <taxon>eudicotyledons</taxon>
        <taxon>Gunneridae</taxon>
        <taxon>Pentapetalae</taxon>
        <taxon>rosids</taxon>
        <taxon>malvids</taxon>
        <taxon>Malvales</taxon>
        <taxon>Malvaceae</taxon>
        <taxon>Grewioideae</taxon>
        <taxon>Apeibeae</taxon>
        <taxon>Corchorus</taxon>
    </lineage>
</organism>